<name>A0A7T7Z853_9CAUD</name>
<protein>
    <submittedName>
        <fullName evidence="1">Uncharacterized protein</fullName>
    </submittedName>
</protein>
<dbReference type="Proteomes" id="UP000595554">
    <property type="component" value="Segment"/>
</dbReference>
<accession>A0A7T7Z853</accession>
<keyword evidence="2" id="KW-1185">Reference proteome</keyword>
<sequence>MSEEHYESRLASKCQGVARCLSYNGNRHEAEAKHVLLEASHMLDSHAVRVHQKADGLLMVNARGKSRFMNWRERLACWLLKGSLEIRP</sequence>
<evidence type="ECO:0000313" key="1">
    <source>
        <dbReference type="EMBL" id="QQO38612.1"/>
    </source>
</evidence>
<dbReference type="EMBL" id="MW406974">
    <property type="protein sequence ID" value="QQO38612.1"/>
    <property type="molecule type" value="Genomic_DNA"/>
</dbReference>
<organism evidence="1 2">
    <name type="scientific">Pseudomonas phage TH15</name>
    <dbReference type="NCBI Taxonomy" id="2801839"/>
    <lineage>
        <taxon>Viruses</taxon>
        <taxon>Duplodnaviria</taxon>
        <taxon>Heunggongvirae</taxon>
        <taxon>Uroviricota</taxon>
        <taxon>Caudoviricetes</taxon>
        <taxon>Lindbergviridae</taxon>
        <taxon>Pbunavirus</taxon>
        <taxon>Pbunavirus TH15</taxon>
    </lineage>
</organism>
<proteinExistence type="predicted"/>
<reference evidence="1 2" key="1">
    <citation type="submission" date="2020-12" db="EMBL/GenBank/DDBJ databases">
        <title>Novel Lytic Phages Protect Cells and Mice against Pseudomonas aeruginosa Infection.</title>
        <authorList>
            <person name="Chen F."/>
            <person name="Wu M."/>
            <person name="Wang Z."/>
        </authorList>
    </citation>
    <scope>NUCLEOTIDE SEQUENCE [LARGE SCALE GENOMIC DNA]</scope>
</reference>
<evidence type="ECO:0000313" key="2">
    <source>
        <dbReference type="Proteomes" id="UP000595554"/>
    </source>
</evidence>